<evidence type="ECO:0000256" key="19">
    <source>
        <dbReference type="ARBA" id="ARBA00048914"/>
    </source>
</evidence>
<evidence type="ECO:0000256" key="16">
    <source>
        <dbReference type="ARBA" id="ARBA00023306"/>
    </source>
</evidence>
<comment type="function">
    <text evidence="2 20">Cell wall formation.</text>
</comment>
<dbReference type="GO" id="GO:0008762">
    <property type="term" value="F:UDP-N-acetylmuramate dehydrogenase activity"/>
    <property type="evidence" value="ECO:0007669"/>
    <property type="project" value="UniProtKB-EC"/>
</dbReference>
<dbReference type="InterPro" id="IPR016166">
    <property type="entry name" value="FAD-bd_PCMH"/>
</dbReference>
<evidence type="ECO:0000256" key="12">
    <source>
        <dbReference type="ARBA" id="ARBA00022857"/>
    </source>
</evidence>
<keyword evidence="16 20" id="KW-0131">Cell cycle</keyword>
<dbReference type="EC" id="1.3.1.98" evidence="6 20"/>
<evidence type="ECO:0000256" key="17">
    <source>
        <dbReference type="ARBA" id="ARBA00023316"/>
    </source>
</evidence>
<dbReference type="HAMAP" id="MF_00037">
    <property type="entry name" value="MurB"/>
    <property type="match status" value="1"/>
</dbReference>
<comment type="catalytic activity">
    <reaction evidence="19 20">
        <text>UDP-N-acetyl-alpha-D-muramate + NADP(+) = UDP-N-acetyl-3-O-(1-carboxyvinyl)-alpha-D-glucosamine + NADPH + H(+)</text>
        <dbReference type="Rhea" id="RHEA:12248"/>
        <dbReference type="ChEBI" id="CHEBI:15378"/>
        <dbReference type="ChEBI" id="CHEBI:57783"/>
        <dbReference type="ChEBI" id="CHEBI:58349"/>
        <dbReference type="ChEBI" id="CHEBI:68483"/>
        <dbReference type="ChEBI" id="CHEBI:70757"/>
        <dbReference type="EC" id="1.3.1.98"/>
    </reaction>
</comment>
<evidence type="ECO:0000313" key="23">
    <source>
        <dbReference type="Proteomes" id="UP001597059"/>
    </source>
</evidence>
<comment type="caution">
    <text evidence="22">The sequence shown here is derived from an EMBL/GenBank/DDBJ whole genome shotgun (WGS) entry which is preliminary data.</text>
</comment>
<comment type="similarity">
    <text evidence="5 20">Belongs to the MurB family.</text>
</comment>
<comment type="cofactor">
    <cofactor evidence="1 20">
        <name>FAD</name>
        <dbReference type="ChEBI" id="CHEBI:57692"/>
    </cofactor>
</comment>
<evidence type="ECO:0000256" key="7">
    <source>
        <dbReference type="ARBA" id="ARBA00015188"/>
    </source>
</evidence>
<evidence type="ECO:0000256" key="15">
    <source>
        <dbReference type="ARBA" id="ARBA00023002"/>
    </source>
</evidence>
<keyword evidence="11 20" id="KW-0274">FAD</keyword>
<keyword evidence="12 20" id="KW-0521">NADP</keyword>
<dbReference type="PANTHER" id="PTHR21071">
    <property type="entry name" value="UDP-N-ACETYLENOLPYRUVOYLGLUCOSAMINE REDUCTASE"/>
    <property type="match status" value="1"/>
</dbReference>
<keyword evidence="17 20" id="KW-0961">Cell wall biogenesis/degradation</keyword>
<evidence type="ECO:0000313" key="22">
    <source>
        <dbReference type="EMBL" id="MFD1384030.1"/>
    </source>
</evidence>
<dbReference type="PANTHER" id="PTHR21071:SF4">
    <property type="entry name" value="UDP-N-ACETYLENOLPYRUVOYLGLUCOSAMINE REDUCTASE"/>
    <property type="match status" value="1"/>
</dbReference>
<dbReference type="SUPFAM" id="SSF56176">
    <property type="entry name" value="FAD-binding/transporter-associated domain-like"/>
    <property type="match status" value="1"/>
</dbReference>
<dbReference type="Pfam" id="PF01565">
    <property type="entry name" value="FAD_binding_4"/>
    <property type="match status" value="1"/>
</dbReference>
<dbReference type="InterPro" id="IPR036635">
    <property type="entry name" value="MurB_C_sf"/>
</dbReference>
<keyword evidence="13 20" id="KW-0133">Cell shape</keyword>
<gene>
    <name evidence="20 22" type="primary">murB</name>
    <name evidence="22" type="ORF">ACFQ45_11655</name>
</gene>
<dbReference type="InterPro" id="IPR016169">
    <property type="entry name" value="FAD-bd_PCMH_sub2"/>
</dbReference>
<dbReference type="InterPro" id="IPR036318">
    <property type="entry name" value="FAD-bd_PCMH-like_sf"/>
</dbReference>
<comment type="subcellular location">
    <subcellularLocation>
        <location evidence="3 20">Cytoplasm</location>
    </subcellularLocation>
</comment>
<sequence length="345" mass="38162">MSQDLPFDIKAKISLKAYNTFGFDYYADYLVEVNTIDHLKSVLVWAKAKQYAVQILGGGSNILLQGNLQGLVIVNRISGIEEVCASNERVEVSFGAGEIWHECVQWAVENGYGGIENLALIPGTAGAAPVQNIGAYGVEIKDVIKQVTVLDREVLEIKQLPAAECGFGYRESHFKHDWQDRYVIVSVTLNLTRVPKLILNYGGLNAVLTSDSSIRDVFNQVCKVRSEKLPDPNSLGNAGSFFKNPVVNDVKHSALKQKFPDLVSFPFGEQWKLAAGWMNDKAGWKGVRQGGVGVYDKQALVLVNYSDVVADGLLLLEQNIKHSIYECFGVILEREPVLLGERRDD</sequence>
<evidence type="ECO:0000256" key="6">
    <source>
        <dbReference type="ARBA" id="ARBA00012518"/>
    </source>
</evidence>
<dbReference type="Pfam" id="PF02873">
    <property type="entry name" value="MurB_C"/>
    <property type="match status" value="1"/>
</dbReference>
<dbReference type="NCBIfam" id="TIGR00179">
    <property type="entry name" value="murB"/>
    <property type="match status" value="1"/>
</dbReference>
<accession>A0ABW4B3T8</accession>
<keyword evidence="14 20" id="KW-0573">Peptidoglycan synthesis</keyword>
<evidence type="ECO:0000256" key="14">
    <source>
        <dbReference type="ARBA" id="ARBA00022984"/>
    </source>
</evidence>
<dbReference type="InterPro" id="IPR016167">
    <property type="entry name" value="FAD-bd_PCMH_sub1"/>
</dbReference>
<dbReference type="Gene3D" id="3.30.43.10">
    <property type="entry name" value="Uridine Diphospho-n-acetylenolpyruvylglucosamine Reductase, domain 2"/>
    <property type="match status" value="1"/>
</dbReference>
<feature type="active site" description="Proton donor" evidence="20">
    <location>
        <position position="240"/>
    </location>
</feature>
<keyword evidence="9 20" id="KW-0132">Cell division</keyword>
<dbReference type="NCBIfam" id="NF000755">
    <property type="entry name" value="PRK00046.1"/>
    <property type="match status" value="1"/>
</dbReference>
<dbReference type="EMBL" id="JBHTMN010000012">
    <property type="protein sequence ID" value="MFD1384030.1"/>
    <property type="molecule type" value="Genomic_DNA"/>
</dbReference>
<evidence type="ECO:0000256" key="20">
    <source>
        <dbReference type="HAMAP-Rule" id="MF_00037"/>
    </source>
</evidence>
<comment type="pathway">
    <text evidence="4 20">Cell wall biogenesis; peptidoglycan biosynthesis.</text>
</comment>
<protein>
    <recommendedName>
        <fullName evidence="7 20">UDP-N-acetylenolpyruvoylglucosamine reductase</fullName>
        <ecNumber evidence="6 20">1.3.1.98</ecNumber>
    </recommendedName>
    <alternativeName>
        <fullName evidence="18 20">UDP-N-acetylmuramate dehydrogenase</fullName>
    </alternativeName>
</protein>
<keyword evidence="10 20" id="KW-0285">Flavoprotein</keyword>
<evidence type="ECO:0000256" key="13">
    <source>
        <dbReference type="ARBA" id="ARBA00022960"/>
    </source>
</evidence>
<evidence type="ECO:0000256" key="1">
    <source>
        <dbReference type="ARBA" id="ARBA00001974"/>
    </source>
</evidence>
<evidence type="ECO:0000259" key="21">
    <source>
        <dbReference type="PROSITE" id="PS51387"/>
    </source>
</evidence>
<evidence type="ECO:0000256" key="18">
    <source>
        <dbReference type="ARBA" id="ARBA00031026"/>
    </source>
</evidence>
<keyword evidence="23" id="KW-1185">Reference proteome</keyword>
<dbReference type="InterPro" id="IPR006094">
    <property type="entry name" value="Oxid_FAD_bind_N"/>
</dbReference>
<dbReference type="Gene3D" id="3.90.78.10">
    <property type="entry name" value="UDP-N-acetylenolpyruvoylglucosamine reductase, C-terminal domain"/>
    <property type="match status" value="1"/>
</dbReference>
<keyword evidence="15 20" id="KW-0560">Oxidoreductase</keyword>
<evidence type="ECO:0000256" key="11">
    <source>
        <dbReference type="ARBA" id="ARBA00022827"/>
    </source>
</evidence>
<evidence type="ECO:0000256" key="4">
    <source>
        <dbReference type="ARBA" id="ARBA00004752"/>
    </source>
</evidence>
<dbReference type="InterPro" id="IPR011601">
    <property type="entry name" value="MurB_C"/>
</dbReference>
<feature type="active site" evidence="20">
    <location>
        <position position="170"/>
    </location>
</feature>
<feature type="domain" description="FAD-binding PCMH-type" evidence="21">
    <location>
        <begin position="23"/>
        <end position="194"/>
    </location>
</feature>
<evidence type="ECO:0000256" key="10">
    <source>
        <dbReference type="ARBA" id="ARBA00022630"/>
    </source>
</evidence>
<dbReference type="InterPro" id="IPR003170">
    <property type="entry name" value="MurB"/>
</dbReference>
<name>A0ABW4B3T8_9GAMM</name>
<reference evidence="23" key="1">
    <citation type="journal article" date="2019" name="Int. J. Syst. Evol. Microbiol.">
        <title>The Global Catalogue of Microorganisms (GCM) 10K type strain sequencing project: providing services to taxonomists for standard genome sequencing and annotation.</title>
        <authorList>
            <consortium name="The Broad Institute Genomics Platform"/>
            <consortium name="The Broad Institute Genome Sequencing Center for Infectious Disease"/>
            <person name="Wu L."/>
            <person name="Ma J."/>
        </authorList>
    </citation>
    <scope>NUCLEOTIDE SEQUENCE [LARGE SCALE GENOMIC DNA]</scope>
    <source>
        <strain evidence="23">JCM 30774</strain>
    </source>
</reference>
<evidence type="ECO:0000256" key="8">
    <source>
        <dbReference type="ARBA" id="ARBA00022490"/>
    </source>
</evidence>
<dbReference type="Gene3D" id="3.30.465.10">
    <property type="match status" value="1"/>
</dbReference>
<evidence type="ECO:0000256" key="3">
    <source>
        <dbReference type="ARBA" id="ARBA00004496"/>
    </source>
</evidence>
<dbReference type="RefSeq" id="WP_377367860.1">
    <property type="nucleotide sequence ID" value="NZ_JBHTMN010000012.1"/>
</dbReference>
<organism evidence="22 23">
    <name type="scientific">Rhodanobacter aciditrophus</name>
    <dbReference type="NCBI Taxonomy" id="1623218"/>
    <lineage>
        <taxon>Bacteria</taxon>
        <taxon>Pseudomonadati</taxon>
        <taxon>Pseudomonadota</taxon>
        <taxon>Gammaproteobacteria</taxon>
        <taxon>Lysobacterales</taxon>
        <taxon>Rhodanobacteraceae</taxon>
        <taxon>Rhodanobacter</taxon>
    </lineage>
</organism>
<evidence type="ECO:0000256" key="2">
    <source>
        <dbReference type="ARBA" id="ARBA00003921"/>
    </source>
</evidence>
<keyword evidence="8 20" id="KW-0963">Cytoplasm</keyword>
<feature type="active site" evidence="20">
    <location>
        <position position="335"/>
    </location>
</feature>
<dbReference type="PROSITE" id="PS51387">
    <property type="entry name" value="FAD_PCMH"/>
    <property type="match status" value="1"/>
</dbReference>
<evidence type="ECO:0000256" key="9">
    <source>
        <dbReference type="ARBA" id="ARBA00022618"/>
    </source>
</evidence>
<dbReference type="SUPFAM" id="SSF56194">
    <property type="entry name" value="Uridine diphospho-N-Acetylenolpyruvylglucosamine reductase, MurB, C-terminal domain"/>
    <property type="match status" value="1"/>
</dbReference>
<evidence type="ECO:0000256" key="5">
    <source>
        <dbReference type="ARBA" id="ARBA00010485"/>
    </source>
</evidence>
<proteinExistence type="inferred from homology"/>
<dbReference type="Proteomes" id="UP001597059">
    <property type="component" value="Unassembled WGS sequence"/>
</dbReference>